<sequence length="36" mass="3484">MDPLLADLAALADAALAGVLGPIYRAGGRESGDVSG</sequence>
<gene>
    <name evidence="1" type="ORF">BKA19_2609</name>
</gene>
<dbReference type="EMBL" id="SHKV01000001">
    <property type="protein sequence ID" value="RZU32897.1"/>
    <property type="molecule type" value="Genomic_DNA"/>
</dbReference>
<comment type="caution">
    <text evidence="1">The sequence shown here is derived from an EMBL/GenBank/DDBJ whole genome shotgun (WGS) entry which is preliminary data.</text>
</comment>
<evidence type="ECO:0000313" key="2">
    <source>
        <dbReference type="Proteomes" id="UP000292507"/>
    </source>
</evidence>
<keyword evidence="2" id="KW-1185">Reference proteome</keyword>
<protein>
    <submittedName>
        <fullName evidence="1">Uncharacterized protein</fullName>
    </submittedName>
</protein>
<dbReference type="Proteomes" id="UP000292507">
    <property type="component" value="Unassembled WGS sequence"/>
</dbReference>
<reference evidence="1 2" key="1">
    <citation type="submission" date="2019-02" db="EMBL/GenBank/DDBJ databases">
        <title>Sequencing the genomes of 1000 actinobacteria strains.</title>
        <authorList>
            <person name="Klenk H.-P."/>
        </authorList>
    </citation>
    <scope>NUCLEOTIDE SEQUENCE [LARGE SCALE GENOMIC DNA]</scope>
    <source>
        <strain evidence="1 2">DSM 44509</strain>
    </source>
</reference>
<name>A0A4Q7Y793_9ACTN</name>
<proteinExistence type="predicted"/>
<accession>A0A4Q7Y793</accession>
<evidence type="ECO:0000313" key="1">
    <source>
        <dbReference type="EMBL" id="RZU32897.1"/>
    </source>
</evidence>
<dbReference type="AlphaFoldDB" id="A0A4Q7Y793"/>
<organism evidence="1 2">
    <name type="scientific">Blastococcus saxobsidens</name>
    <dbReference type="NCBI Taxonomy" id="138336"/>
    <lineage>
        <taxon>Bacteria</taxon>
        <taxon>Bacillati</taxon>
        <taxon>Actinomycetota</taxon>
        <taxon>Actinomycetes</taxon>
        <taxon>Geodermatophilales</taxon>
        <taxon>Geodermatophilaceae</taxon>
        <taxon>Blastococcus</taxon>
    </lineage>
</organism>